<dbReference type="Proteomes" id="UP000198362">
    <property type="component" value="Unassembled WGS sequence"/>
</dbReference>
<feature type="region of interest" description="Disordered" evidence="1">
    <location>
        <begin position="15"/>
        <end position="44"/>
    </location>
</feature>
<proteinExistence type="predicted"/>
<gene>
    <name evidence="2" type="ORF">SAMN05421812_12711</name>
</gene>
<evidence type="ECO:0000313" key="3">
    <source>
        <dbReference type="Proteomes" id="UP000198362"/>
    </source>
</evidence>
<dbReference type="AlphaFoldDB" id="A0A239PFL8"/>
<feature type="compositionally biased region" description="Low complexity" evidence="1">
    <location>
        <begin position="16"/>
        <end position="44"/>
    </location>
</feature>
<accession>A0A239PFL8</accession>
<keyword evidence="3" id="KW-1185">Reference proteome</keyword>
<evidence type="ECO:0000256" key="1">
    <source>
        <dbReference type="SAM" id="MobiDB-lite"/>
    </source>
</evidence>
<sequence>MVGLVAALAVTGCDRAGPGSSSSAPTTVPASSAPGPSPSGGQAPTVIPISAFLELPKHLSHGETRTRVEVEEAVPRLCGGEFASRGETAASAAVLSVHGLPGDEPGTIPAGVLYQTIRTYSGDGAAAFMGRLRSDLASCESYTRDGVAFRTRTAALSGVGGEALTIDVIQPQTDLPGNPVGGSQTNRAVVIRVGDTVTILWDAEYERSSSKPEVVADFARRAVAAIEAWRR</sequence>
<evidence type="ECO:0000313" key="2">
    <source>
        <dbReference type="EMBL" id="SNT65803.1"/>
    </source>
</evidence>
<organism evidence="2 3">
    <name type="scientific">Asanoa hainanensis</name>
    <dbReference type="NCBI Taxonomy" id="560556"/>
    <lineage>
        <taxon>Bacteria</taxon>
        <taxon>Bacillati</taxon>
        <taxon>Actinomycetota</taxon>
        <taxon>Actinomycetes</taxon>
        <taxon>Micromonosporales</taxon>
        <taxon>Micromonosporaceae</taxon>
        <taxon>Asanoa</taxon>
    </lineage>
</organism>
<dbReference type="EMBL" id="FZPH01000027">
    <property type="protein sequence ID" value="SNT65803.1"/>
    <property type="molecule type" value="Genomic_DNA"/>
</dbReference>
<protein>
    <recommendedName>
        <fullName evidence="4">PknH-like extracellular domain-containing protein</fullName>
    </recommendedName>
</protein>
<evidence type="ECO:0008006" key="4">
    <source>
        <dbReference type="Google" id="ProtNLM"/>
    </source>
</evidence>
<name>A0A239PFL8_9ACTN</name>
<reference evidence="2 3" key="1">
    <citation type="submission" date="2017-06" db="EMBL/GenBank/DDBJ databases">
        <authorList>
            <person name="Kim H.J."/>
            <person name="Triplett B.A."/>
        </authorList>
    </citation>
    <scope>NUCLEOTIDE SEQUENCE [LARGE SCALE GENOMIC DNA]</scope>
    <source>
        <strain evidence="2 3">CGMCC 4.5593</strain>
    </source>
</reference>